<dbReference type="AlphaFoldDB" id="A0A8X6NEK4"/>
<dbReference type="OrthoDB" id="6432409at2759"/>
<comment type="caution">
    <text evidence="4">The sequence shown here is derived from an EMBL/GenBank/DDBJ whole genome shotgun (WGS) entry which is preliminary data.</text>
</comment>
<dbReference type="Proteomes" id="UP000887013">
    <property type="component" value="Unassembled WGS sequence"/>
</dbReference>
<evidence type="ECO:0000256" key="2">
    <source>
        <dbReference type="SAM" id="MobiDB-lite"/>
    </source>
</evidence>
<name>A0A8X6NEK4_NEPPI</name>
<evidence type="ECO:0000256" key="1">
    <source>
        <dbReference type="SAM" id="Coils"/>
    </source>
</evidence>
<evidence type="ECO:0000313" key="4">
    <source>
        <dbReference type="EMBL" id="GFT10932.1"/>
    </source>
</evidence>
<feature type="coiled-coil region" evidence="1">
    <location>
        <begin position="56"/>
        <end position="85"/>
    </location>
</feature>
<feature type="compositionally biased region" description="Basic and acidic residues" evidence="2">
    <location>
        <begin position="317"/>
        <end position="329"/>
    </location>
</feature>
<feature type="region of interest" description="Disordered" evidence="2">
    <location>
        <begin position="230"/>
        <end position="267"/>
    </location>
</feature>
<feature type="region of interest" description="Disordered" evidence="2">
    <location>
        <begin position="154"/>
        <end position="180"/>
    </location>
</feature>
<keyword evidence="1" id="KW-0175">Coiled coil</keyword>
<organism evidence="4 5">
    <name type="scientific">Nephila pilipes</name>
    <name type="common">Giant wood spider</name>
    <name type="synonym">Nephila maculata</name>
    <dbReference type="NCBI Taxonomy" id="299642"/>
    <lineage>
        <taxon>Eukaryota</taxon>
        <taxon>Metazoa</taxon>
        <taxon>Ecdysozoa</taxon>
        <taxon>Arthropoda</taxon>
        <taxon>Chelicerata</taxon>
        <taxon>Arachnida</taxon>
        <taxon>Araneae</taxon>
        <taxon>Araneomorphae</taxon>
        <taxon>Entelegynae</taxon>
        <taxon>Araneoidea</taxon>
        <taxon>Nephilidae</taxon>
        <taxon>Nephila</taxon>
    </lineage>
</organism>
<dbReference type="InterPro" id="IPR022189">
    <property type="entry name" value="SMTN"/>
</dbReference>
<sequence>MIWHPASPQVGNCRQVKDRKVSPTTGLFFLSESSFLSLSEKICWAAIALPRTISLNQQQRVKMQHQEYEEEEEEEEIDLDSIDDEQTLIEMLDETEDIDERKRIRDRLRQVQFVIKAQREEQRRKREDEREQKIRDRLKEADLKKQQTLQMYNDLAKQGPPGSRKASSTGEKKRDLVEEAIRDRVKAAEQRKKRIMAAYDHAAKSQPAGGARVVEFDAFRSADVTKLEPSKPVRSSCTFGMSGGVPKVEKAPVVSAPKTRAPVDESQLDPVERAIRARVREAEERKKRTLAAYDMVARSGGAGPKVVILEEFRNLDVNDPPKPKPKYDPCFRGGLKT</sequence>
<proteinExistence type="predicted"/>
<reference evidence="4" key="1">
    <citation type="submission" date="2020-08" db="EMBL/GenBank/DDBJ databases">
        <title>Multicomponent nature underlies the extraordinary mechanical properties of spider dragline silk.</title>
        <authorList>
            <person name="Kono N."/>
            <person name="Nakamura H."/>
            <person name="Mori M."/>
            <person name="Yoshida Y."/>
            <person name="Ohtoshi R."/>
            <person name="Malay A.D."/>
            <person name="Moran D.A.P."/>
            <person name="Tomita M."/>
            <person name="Numata K."/>
            <person name="Arakawa K."/>
        </authorList>
    </citation>
    <scope>NUCLEOTIDE SEQUENCE</scope>
</reference>
<feature type="domain" description="Smoothelin" evidence="3">
    <location>
        <begin position="71"/>
        <end position="112"/>
    </location>
</feature>
<protein>
    <submittedName>
        <fullName evidence="4">Smoothelin domain-containing protein</fullName>
    </submittedName>
</protein>
<accession>A0A8X6NEK4</accession>
<feature type="compositionally biased region" description="Basic and acidic residues" evidence="2">
    <location>
        <begin position="170"/>
        <end position="180"/>
    </location>
</feature>
<dbReference type="Pfam" id="PF12510">
    <property type="entry name" value="Smoothelin"/>
    <property type="match status" value="1"/>
</dbReference>
<gene>
    <name evidence="4" type="primary">AVEN_45963_1</name>
    <name evidence="4" type="ORF">NPIL_450841</name>
</gene>
<keyword evidence="5" id="KW-1185">Reference proteome</keyword>
<feature type="region of interest" description="Disordered" evidence="2">
    <location>
        <begin position="317"/>
        <end position="337"/>
    </location>
</feature>
<dbReference type="EMBL" id="BMAW01057424">
    <property type="protein sequence ID" value="GFT10932.1"/>
    <property type="molecule type" value="Genomic_DNA"/>
</dbReference>
<evidence type="ECO:0000259" key="3">
    <source>
        <dbReference type="Pfam" id="PF12510"/>
    </source>
</evidence>
<evidence type="ECO:0000313" key="5">
    <source>
        <dbReference type="Proteomes" id="UP000887013"/>
    </source>
</evidence>